<dbReference type="EMBL" id="CP052757">
    <property type="protein sequence ID" value="QJW37423.1"/>
    <property type="molecule type" value="Genomic_DNA"/>
</dbReference>
<dbReference type="PANTHER" id="PTHR42899">
    <property type="entry name" value="SPERMATOGENESIS-ASSOCIATED PROTEIN 20"/>
    <property type="match status" value="1"/>
</dbReference>
<dbReference type="PIRSF" id="PIRSF006402">
    <property type="entry name" value="UCP006402_thioredoxin"/>
    <property type="match status" value="1"/>
</dbReference>
<dbReference type="RefSeq" id="WP_154799139.1">
    <property type="nucleotide sequence ID" value="NZ_CP052757.1"/>
</dbReference>
<dbReference type="SUPFAM" id="SSF48208">
    <property type="entry name" value="Six-hairpin glycosidases"/>
    <property type="match status" value="1"/>
</dbReference>
<feature type="domain" description="Spermatogenesis-associated protein 20-like TRX" evidence="2">
    <location>
        <begin position="3"/>
        <end position="163"/>
    </location>
</feature>
<organism evidence="3 4">
    <name type="scientific">Cellulosimicrobium protaetiae</name>
    <dbReference type="NCBI Taxonomy" id="2587808"/>
    <lineage>
        <taxon>Bacteria</taxon>
        <taxon>Bacillati</taxon>
        <taxon>Actinomycetota</taxon>
        <taxon>Actinomycetes</taxon>
        <taxon>Micrococcales</taxon>
        <taxon>Promicromonosporaceae</taxon>
        <taxon>Cellulosimicrobium</taxon>
    </lineage>
</organism>
<accession>A0A6M5UJG1</accession>
<dbReference type="Pfam" id="PF03190">
    <property type="entry name" value="Thioredox_DsbH"/>
    <property type="match status" value="1"/>
</dbReference>
<dbReference type="InterPro" id="IPR004879">
    <property type="entry name" value="Ssp411-like_TRX"/>
</dbReference>
<name>A0A6M5UJG1_9MICO</name>
<dbReference type="InterPro" id="IPR024705">
    <property type="entry name" value="Ssp411"/>
</dbReference>
<dbReference type="PANTHER" id="PTHR42899:SF1">
    <property type="entry name" value="SPERMATOGENESIS-ASSOCIATED PROTEIN 20"/>
    <property type="match status" value="1"/>
</dbReference>
<evidence type="ECO:0000313" key="4">
    <source>
        <dbReference type="Proteomes" id="UP000451354"/>
    </source>
</evidence>
<feature type="region of interest" description="Disordered" evidence="1">
    <location>
        <begin position="170"/>
        <end position="201"/>
    </location>
</feature>
<dbReference type="GO" id="GO:0005975">
    <property type="term" value="P:carbohydrate metabolic process"/>
    <property type="evidence" value="ECO:0007669"/>
    <property type="project" value="InterPro"/>
</dbReference>
<feature type="region of interest" description="Disordered" evidence="1">
    <location>
        <begin position="319"/>
        <end position="339"/>
    </location>
</feature>
<dbReference type="KEGG" id="cprt:FIC82_015775"/>
<evidence type="ECO:0000259" key="2">
    <source>
        <dbReference type="Pfam" id="PF03190"/>
    </source>
</evidence>
<dbReference type="InterPro" id="IPR036249">
    <property type="entry name" value="Thioredoxin-like_sf"/>
</dbReference>
<dbReference type="Proteomes" id="UP000451354">
    <property type="component" value="Chromosome"/>
</dbReference>
<gene>
    <name evidence="3" type="ORF">FIC82_015775</name>
</gene>
<protein>
    <submittedName>
        <fullName evidence="3">Thioredoxin domain-containing protein</fullName>
    </submittedName>
</protein>
<reference evidence="4" key="1">
    <citation type="journal article" date="2022" name="Int. J. Syst. Evol. Microbiol.">
        <title>Cellulosimicrobium protaetiae sp. nov., isolated from the gut of the larva of Protaetia brevitarsis seulensis.</title>
        <authorList>
            <person name="Le Han H."/>
            <person name="Nguyen T.T.H."/>
            <person name="Li Z."/>
            <person name="Shin N.R."/>
            <person name="Kim S.G."/>
        </authorList>
    </citation>
    <scope>NUCLEOTIDE SEQUENCE [LARGE SCALE GENOMIC DNA]</scope>
    <source>
        <strain evidence="4">BI34</strain>
    </source>
</reference>
<dbReference type="InterPro" id="IPR008928">
    <property type="entry name" value="6-hairpin_glycosidase_sf"/>
</dbReference>
<dbReference type="Gene3D" id="3.40.30.10">
    <property type="entry name" value="Glutaredoxin"/>
    <property type="match status" value="1"/>
</dbReference>
<evidence type="ECO:0000256" key="1">
    <source>
        <dbReference type="SAM" id="MobiDB-lite"/>
    </source>
</evidence>
<keyword evidence="4" id="KW-1185">Reference proteome</keyword>
<dbReference type="OrthoDB" id="9762614at2"/>
<dbReference type="SUPFAM" id="SSF52833">
    <property type="entry name" value="Thioredoxin-like"/>
    <property type="match status" value="1"/>
</dbReference>
<evidence type="ECO:0000313" key="3">
    <source>
        <dbReference type="EMBL" id="QJW37423.1"/>
    </source>
</evidence>
<dbReference type="CDD" id="cd02955">
    <property type="entry name" value="SSP411"/>
    <property type="match status" value="1"/>
</dbReference>
<proteinExistence type="predicted"/>
<sequence length="667" mass="69118">MVNRLADAVSPYLRQHADNPVDWHPWGAEAFAEARRRDVPVMVSVGYATCHWCHVMARESFSDPGIGALLAQGFVAVKVDREEHPDVDASLLAAASAFTPDLGWPLTVFTTPDGAPFYAGTYWPPVPVAGRPAFRDVLDAVARAWEERRDQAVETGEAIRAALRDAAAGRRTGVPSAAATTVAAPGEPGAPAGADDGPIGRPADHARTVVDRLEAAEDRVHGGFGGAPKFPVAPALELLLDVAASSVVDPEVARRALVLAGRTVDAVAASPLRDVDGGFFRYATRPDWSEPHYERMLYDNAQLLSAATTLAVLRRTGPVDGPLRTPAPAPGTPDPGEGAARVAADVGRFLLRVLRLADGAFASAQDSESVVDGERVEGGYYLLPPAERAHHEPPRLDTKVLTGWNGLAIEALARAGHHLDLPDLTDAARAAADRLLATHVRADGTLVRASEGGVASDAVATLEDHGTLATGLLVLGGLTGEPRYVREGLRLVDATVGADGELAPPQGTDPVLTDLGLAAGAAADASEGAVPSGTTAAARAALLAHLATGEPRYRDAARAHVASSSGASEHPLGAAGVLRVAVGLAEPPHQLVLVADLGLQEAFRAVARDWYHPNGILLGATPGEAAALAVDGVGLLDGRGPGAYLCADFVCRLPAHDPDALRVQLGG</sequence>
<dbReference type="AlphaFoldDB" id="A0A6M5UJG1"/>